<name>A0AAV1KHI2_9NEOP</name>
<dbReference type="EMBL" id="CAVLGL010000024">
    <property type="protein sequence ID" value="CAK1581267.1"/>
    <property type="molecule type" value="Genomic_DNA"/>
</dbReference>
<dbReference type="InterPro" id="IPR004117">
    <property type="entry name" value="7tm6_olfct_rcpt"/>
</dbReference>
<feature type="transmembrane region" description="Helical" evidence="10">
    <location>
        <begin position="309"/>
        <end position="329"/>
    </location>
</feature>
<dbReference type="GO" id="GO:0004984">
    <property type="term" value="F:olfactory receptor activity"/>
    <property type="evidence" value="ECO:0007669"/>
    <property type="project" value="InterPro"/>
</dbReference>
<evidence type="ECO:0000256" key="3">
    <source>
        <dbReference type="ARBA" id="ARBA00022606"/>
    </source>
</evidence>
<keyword evidence="3 10" id="KW-0716">Sensory transduction</keyword>
<dbReference type="PANTHER" id="PTHR21137:SF35">
    <property type="entry name" value="ODORANT RECEPTOR 19A-RELATED"/>
    <property type="match status" value="1"/>
</dbReference>
<feature type="transmembrane region" description="Helical" evidence="10">
    <location>
        <begin position="78"/>
        <end position="101"/>
    </location>
</feature>
<evidence type="ECO:0000256" key="4">
    <source>
        <dbReference type="ARBA" id="ARBA00022692"/>
    </source>
</evidence>
<keyword evidence="2" id="KW-1003">Cell membrane</keyword>
<keyword evidence="7 10" id="KW-0472">Membrane</keyword>
<keyword evidence="5 10" id="KW-0552">Olfaction</keyword>
<dbReference type="Pfam" id="PF02949">
    <property type="entry name" value="7tm_6"/>
    <property type="match status" value="1"/>
</dbReference>
<sequence length="404" mass="46716">MTTNTPNVDLYQFVSWQIDTLKAMGTWFFIPFPVKSLSFFKVLLIKTFIGISVFIIPTGGQLIYLIRLAYSENADVQVMAGMLNLIITELLITIKLLDFIIRRNSIKNLIKQMTNVDFCDFTKDYKKTTQTKIFITRCLFIFILGLSAVDIAVHVLVVPGLHGFQYLPLKMDFIYFDVNDKRYFNYIFAYQILYKPIISNTFACLTSMRWGSEIFATSQIENLIHTIENVERFLKYEMEVNNCDKNEAFERFFKKCVMHHNLIIRFVGSIQDIYGGHISMTMILSSGIICSTAVQFSAIEHPLNNITDLFWVFAFMVIFVSVLYADCYFGNGITTKNFEISHAIYGCPWVDLSRKHRKNVLIFIARTQQPLVLYAVVLAPVSLETFTQVMNWTYKGFALLNQTK</sequence>
<protein>
    <recommendedName>
        <fullName evidence="10">Odorant receptor</fullName>
    </recommendedName>
</protein>
<evidence type="ECO:0000256" key="2">
    <source>
        <dbReference type="ARBA" id="ARBA00022475"/>
    </source>
</evidence>
<feature type="transmembrane region" description="Helical" evidence="10">
    <location>
        <begin position="43"/>
        <end position="66"/>
    </location>
</feature>
<evidence type="ECO:0000256" key="1">
    <source>
        <dbReference type="ARBA" id="ARBA00004651"/>
    </source>
</evidence>
<feature type="transmembrane region" description="Helical" evidence="10">
    <location>
        <begin position="183"/>
        <end position="205"/>
    </location>
</feature>
<proteinExistence type="inferred from homology"/>
<dbReference type="GO" id="GO:0007165">
    <property type="term" value="P:signal transduction"/>
    <property type="evidence" value="ECO:0007669"/>
    <property type="project" value="UniProtKB-KW"/>
</dbReference>
<evidence type="ECO:0000313" key="12">
    <source>
        <dbReference type="Proteomes" id="UP001314205"/>
    </source>
</evidence>
<evidence type="ECO:0000256" key="8">
    <source>
        <dbReference type="ARBA" id="ARBA00023170"/>
    </source>
</evidence>
<evidence type="ECO:0000256" key="9">
    <source>
        <dbReference type="ARBA" id="ARBA00023224"/>
    </source>
</evidence>
<evidence type="ECO:0000313" key="11">
    <source>
        <dbReference type="EMBL" id="CAK1581267.1"/>
    </source>
</evidence>
<evidence type="ECO:0000256" key="5">
    <source>
        <dbReference type="ARBA" id="ARBA00022725"/>
    </source>
</evidence>
<feature type="transmembrane region" description="Helical" evidence="10">
    <location>
        <begin position="139"/>
        <end position="163"/>
    </location>
</feature>
<dbReference type="GO" id="GO:0005886">
    <property type="term" value="C:plasma membrane"/>
    <property type="evidence" value="ECO:0007669"/>
    <property type="project" value="UniProtKB-SubCell"/>
</dbReference>
<gene>
    <name evidence="11" type="ORF">PARMNEM_LOCUS2956</name>
</gene>
<keyword evidence="4 10" id="KW-0812">Transmembrane</keyword>
<comment type="caution">
    <text evidence="10">Lacks conserved residue(s) required for the propagation of feature annotation.</text>
</comment>
<evidence type="ECO:0000256" key="6">
    <source>
        <dbReference type="ARBA" id="ARBA00022989"/>
    </source>
</evidence>
<keyword evidence="9 10" id="KW-0807">Transducer</keyword>
<dbReference type="AlphaFoldDB" id="A0AAV1KHI2"/>
<accession>A0AAV1KHI2</accession>
<reference evidence="11 12" key="1">
    <citation type="submission" date="2023-11" db="EMBL/GenBank/DDBJ databases">
        <authorList>
            <person name="Hedman E."/>
            <person name="Englund M."/>
            <person name="Stromberg M."/>
            <person name="Nyberg Akerstrom W."/>
            <person name="Nylinder S."/>
            <person name="Jareborg N."/>
            <person name="Kallberg Y."/>
            <person name="Kronander E."/>
        </authorList>
    </citation>
    <scope>NUCLEOTIDE SEQUENCE [LARGE SCALE GENOMIC DNA]</scope>
</reference>
<dbReference type="PANTHER" id="PTHR21137">
    <property type="entry name" value="ODORANT RECEPTOR"/>
    <property type="match status" value="1"/>
</dbReference>
<comment type="subcellular location">
    <subcellularLocation>
        <location evidence="1 10">Cell membrane</location>
        <topology evidence="1 10">Multi-pass membrane protein</topology>
    </subcellularLocation>
</comment>
<comment type="caution">
    <text evidence="11">The sequence shown here is derived from an EMBL/GenBank/DDBJ whole genome shotgun (WGS) entry which is preliminary data.</text>
</comment>
<dbReference type="GO" id="GO:0005549">
    <property type="term" value="F:odorant binding"/>
    <property type="evidence" value="ECO:0007669"/>
    <property type="project" value="InterPro"/>
</dbReference>
<comment type="similarity">
    <text evidence="10">Belongs to the insect chemoreceptor superfamily. Heteromeric odorant receptor channel (TC 1.A.69) family.</text>
</comment>
<keyword evidence="12" id="KW-1185">Reference proteome</keyword>
<evidence type="ECO:0000256" key="7">
    <source>
        <dbReference type="ARBA" id="ARBA00023136"/>
    </source>
</evidence>
<keyword evidence="6 10" id="KW-1133">Transmembrane helix</keyword>
<keyword evidence="8 10" id="KW-0675">Receptor</keyword>
<evidence type="ECO:0000256" key="10">
    <source>
        <dbReference type="RuleBase" id="RU351113"/>
    </source>
</evidence>
<feature type="transmembrane region" description="Helical" evidence="10">
    <location>
        <begin position="273"/>
        <end position="297"/>
    </location>
</feature>
<organism evidence="11 12">
    <name type="scientific">Parnassius mnemosyne</name>
    <name type="common">clouded apollo</name>
    <dbReference type="NCBI Taxonomy" id="213953"/>
    <lineage>
        <taxon>Eukaryota</taxon>
        <taxon>Metazoa</taxon>
        <taxon>Ecdysozoa</taxon>
        <taxon>Arthropoda</taxon>
        <taxon>Hexapoda</taxon>
        <taxon>Insecta</taxon>
        <taxon>Pterygota</taxon>
        <taxon>Neoptera</taxon>
        <taxon>Endopterygota</taxon>
        <taxon>Lepidoptera</taxon>
        <taxon>Glossata</taxon>
        <taxon>Ditrysia</taxon>
        <taxon>Papilionoidea</taxon>
        <taxon>Papilionidae</taxon>
        <taxon>Parnassiinae</taxon>
        <taxon>Parnassini</taxon>
        <taxon>Parnassius</taxon>
        <taxon>Driopa</taxon>
    </lineage>
</organism>
<dbReference type="Proteomes" id="UP001314205">
    <property type="component" value="Unassembled WGS sequence"/>
</dbReference>